<keyword evidence="1" id="KW-0732">Signal</keyword>
<dbReference type="GO" id="GO:0000403">
    <property type="term" value="F:Y-form DNA binding"/>
    <property type="evidence" value="ECO:0007669"/>
    <property type="project" value="TreeGrafter"/>
</dbReference>
<dbReference type="SMART" id="SM00513">
    <property type="entry name" value="SAP"/>
    <property type="match status" value="1"/>
</dbReference>
<dbReference type="CDD" id="cd16963">
    <property type="entry name" value="CCE1"/>
    <property type="match status" value="1"/>
</dbReference>
<evidence type="ECO:0000259" key="2">
    <source>
        <dbReference type="PROSITE" id="PS50800"/>
    </source>
</evidence>
<protein>
    <submittedName>
        <fullName evidence="3">Ydc2-catalyt-domain-containing protein</fullName>
    </submittedName>
</protein>
<accession>A0AAN6TXW9</accession>
<organism evidence="3 4">
    <name type="scientific">Parathielavia appendiculata</name>
    <dbReference type="NCBI Taxonomy" id="2587402"/>
    <lineage>
        <taxon>Eukaryota</taxon>
        <taxon>Fungi</taxon>
        <taxon>Dikarya</taxon>
        <taxon>Ascomycota</taxon>
        <taxon>Pezizomycotina</taxon>
        <taxon>Sordariomycetes</taxon>
        <taxon>Sordariomycetidae</taxon>
        <taxon>Sordariales</taxon>
        <taxon>Chaetomiaceae</taxon>
        <taxon>Parathielavia</taxon>
    </lineage>
</organism>
<dbReference type="Gene3D" id="3.30.420.10">
    <property type="entry name" value="Ribonuclease H-like superfamily/Ribonuclease H"/>
    <property type="match status" value="1"/>
</dbReference>
<evidence type="ECO:0000256" key="1">
    <source>
        <dbReference type="SAM" id="SignalP"/>
    </source>
</evidence>
<feature type="domain" description="SAP" evidence="2">
    <location>
        <begin position="9"/>
        <end position="43"/>
    </location>
</feature>
<dbReference type="PANTHER" id="PTHR28072">
    <property type="entry name" value="CRUCIFORM CUTTING ENDONUCLEASE 1, MITOCHONDRIAL-RELATED"/>
    <property type="match status" value="1"/>
</dbReference>
<evidence type="ECO:0000313" key="4">
    <source>
        <dbReference type="Proteomes" id="UP001302602"/>
    </source>
</evidence>
<dbReference type="SUPFAM" id="SSF53098">
    <property type="entry name" value="Ribonuclease H-like"/>
    <property type="match status" value="1"/>
</dbReference>
<dbReference type="InterPro" id="IPR003034">
    <property type="entry name" value="SAP_dom"/>
</dbReference>
<gene>
    <name evidence="3" type="ORF">N657DRAFT_646562</name>
</gene>
<dbReference type="EMBL" id="MU853230">
    <property type="protein sequence ID" value="KAK4122805.1"/>
    <property type="molecule type" value="Genomic_DNA"/>
</dbReference>
<dbReference type="Pfam" id="PF09159">
    <property type="entry name" value="Ydc2-catalyt"/>
    <property type="match status" value="1"/>
</dbReference>
<dbReference type="AlphaFoldDB" id="A0AAN6TXW9"/>
<dbReference type="Proteomes" id="UP001302602">
    <property type="component" value="Unassembled WGS sequence"/>
</dbReference>
<feature type="signal peptide" evidence="1">
    <location>
        <begin position="1"/>
        <end position="22"/>
    </location>
</feature>
<dbReference type="RefSeq" id="XP_062646576.1">
    <property type="nucleotide sequence ID" value="XM_062793142.1"/>
</dbReference>
<comment type="caution">
    <text evidence="3">The sequence shown here is derived from an EMBL/GenBank/DDBJ whole genome shotgun (WGS) entry which is preliminary data.</text>
</comment>
<proteinExistence type="predicted"/>
<reference evidence="3" key="1">
    <citation type="journal article" date="2023" name="Mol. Phylogenet. Evol.">
        <title>Genome-scale phylogeny and comparative genomics of the fungal order Sordariales.</title>
        <authorList>
            <person name="Hensen N."/>
            <person name="Bonometti L."/>
            <person name="Westerberg I."/>
            <person name="Brannstrom I.O."/>
            <person name="Guillou S."/>
            <person name="Cros-Aarteil S."/>
            <person name="Calhoun S."/>
            <person name="Haridas S."/>
            <person name="Kuo A."/>
            <person name="Mondo S."/>
            <person name="Pangilinan J."/>
            <person name="Riley R."/>
            <person name="LaButti K."/>
            <person name="Andreopoulos B."/>
            <person name="Lipzen A."/>
            <person name="Chen C."/>
            <person name="Yan M."/>
            <person name="Daum C."/>
            <person name="Ng V."/>
            <person name="Clum A."/>
            <person name="Steindorff A."/>
            <person name="Ohm R.A."/>
            <person name="Martin F."/>
            <person name="Silar P."/>
            <person name="Natvig D.O."/>
            <person name="Lalanne C."/>
            <person name="Gautier V."/>
            <person name="Ament-Velasquez S.L."/>
            <person name="Kruys A."/>
            <person name="Hutchinson M.I."/>
            <person name="Powell A.J."/>
            <person name="Barry K."/>
            <person name="Miller A.N."/>
            <person name="Grigoriev I.V."/>
            <person name="Debuchy R."/>
            <person name="Gladieux P."/>
            <person name="Hiltunen Thoren M."/>
            <person name="Johannesson H."/>
        </authorList>
    </citation>
    <scope>NUCLEOTIDE SEQUENCE</scope>
    <source>
        <strain evidence="3">CBS 731.68</strain>
    </source>
</reference>
<dbReference type="GO" id="GO:0070336">
    <property type="term" value="F:flap-structured DNA binding"/>
    <property type="evidence" value="ECO:0007669"/>
    <property type="project" value="TreeGrafter"/>
</dbReference>
<dbReference type="PANTHER" id="PTHR28072:SF1">
    <property type="entry name" value="CRUCIFORM CUTTING ENDONUCLEASE 1, MITOCHONDRIAL-RELATED"/>
    <property type="match status" value="1"/>
</dbReference>
<dbReference type="GO" id="GO:0000402">
    <property type="term" value="F:crossed form four-way junction DNA binding"/>
    <property type="evidence" value="ECO:0007669"/>
    <property type="project" value="TreeGrafter"/>
</dbReference>
<dbReference type="Pfam" id="PF02037">
    <property type="entry name" value="SAP"/>
    <property type="match status" value="1"/>
</dbReference>
<reference evidence="3" key="2">
    <citation type="submission" date="2023-05" db="EMBL/GenBank/DDBJ databases">
        <authorList>
            <consortium name="Lawrence Berkeley National Laboratory"/>
            <person name="Steindorff A."/>
            <person name="Hensen N."/>
            <person name="Bonometti L."/>
            <person name="Westerberg I."/>
            <person name="Brannstrom I.O."/>
            <person name="Guillou S."/>
            <person name="Cros-Aarteil S."/>
            <person name="Calhoun S."/>
            <person name="Haridas S."/>
            <person name="Kuo A."/>
            <person name="Mondo S."/>
            <person name="Pangilinan J."/>
            <person name="Riley R."/>
            <person name="Labutti K."/>
            <person name="Andreopoulos B."/>
            <person name="Lipzen A."/>
            <person name="Chen C."/>
            <person name="Yanf M."/>
            <person name="Daum C."/>
            <person name="Ng V."/>
            <person name="Clum A."/>
            <person name="Ohm R."/>
            <person name="Martin F."/>
            <person name="Silar P."/>
            <person name="Natvig D."/>
            <person name="Lalanne C."/>
            <person name="Gautier V."/>
            <person name="Ament-Velasquez S.L."/>
            <person name="Kruys A."/>
            <person name="Hutchinson M.I."/>
            <person name="Powell A.J."/>
            <person name="Barry K."/>
            <person name="Miller A.N."/>
            <person name="Grigoriev I.V."/>
            <person name="Debuchy R."/>
            <person name="Gladieux P."/>
            <person name="Thoren M.H."/>
            <person name="Johannesson H."/>
        </authorList>
    </citation>
    <scope>NUCLEOTIDE SEQUENCE</scope>
    <source>
        <strain evidence="3">CBS 731.68</strain>
    </source>
</reference>
<keyword evidence="4" id="KW-1185">Reference proteome</keyword>
<dbReference type="InterPro" id="IPR036397">
    <property type="entry name" value="RNaseH_sf"/>
</dbReference>
<dbReference type="GO" id="GO:0005739">
    <property type="term" value="C:mitochondrion"/>
    <property type="evidence" value="ECO:0007669"/>
    <property type="project" value="TreeGrafter"/>
</dbReference>
<dbReference type="InterPro" id="IPR012337">
    <property type="entry name" value="RNaseH-like_sf"/>
</dbReference>
<sequence length="339" mass="37487">MTTTSLLKETALTLLTLRSVCASIGISKTGTKPVLVQRIRHAARNYQPLPPEARILSIDMGIRNFAFSLLTPVAPDPSQEQFKTTPLTTPVRLHVWKCLDLTLPALSHNTITSTKTCTLKDLDPADFSPAAMSRHAVDLVQSHLLPLRPTHVLIERQRFRSGGQAAVFEWTLRVNSLEAMLHALFASLYGKTLDGADGTEGGRFEGRVESVLPGGVVNYLYTDLAGKVDGQRIKKVKTDTVGRLLRDEGMVMPEPGQAEKMARLYVGQWERAGRKQGRAEKGVRGSGKGLAREVRNKLDDLADAVLQGMVWLQWQRNLEALIKERPELLEHVEGSELAE</sequence>
<dbReference type="PROSITE" id="PS50800">
    <property type="entry name" value="SAP"/>
    <property type="match status" value="1"/>
</dbReference>
<evidence type="ECO:0000313" key="3">
    <source>
        <dbReference type="EMBL" id="KAK4122805.1"/>
    </source>
</evidence>
<feature type="chain" id="PRO_5042978170" evidence="1">
    <location>
        <begin position="23"/>
        <end position="339"/>
    </location>
</feature>
<name>A0AAN6TXW9_9PEZI</name>
<dbReference type="InterPro" id="IPR015242">
    <property type="entry name" value="Ydc2_cat"/>
</dbReference>
<dbReference type="GO" id="GO:0004520">
    <property type="term" value="F:DNA endonuclease activity"/>
    <property type="evidence" value="ECO:0007669"/>
    <property type="project" value="TreeGrafter"/>
</dbReference>
<dbReference type="GeneID" id="87829911"/>
<dbReference type="InterPro" id="IPR039197">
    <property type="entry name" value="Mrs1/Cce1"/>
</dbReference>